<sequence>MKRFWAGLSTDLVIEQALIRRGLTRGRGMSEIQSAQWLLSMPACSDVNTSIQEYTGPRYETSDLLKDVQSSRVAREIIDTDTNSKTGTVGEENANVDAAKSIGEDIFNEMEDKTNAVKIGDDEMYMDVIRPNSWSTESENSHTKNFWDLHKTIQVLGEEVRKLLVFIHAFTGCDTTSRLRHVKQNVSDEKVRNHAGIFLKDSLHDEFELACSIIQLVITTAYGGRQSKGFGTFEIFAAYFHSYIVYLQVQTWLGRGISPTNWGWMTNGDKLVHVKTTLTAALERLMKMIRCKNCDSKPCTCRKHGLCCTAACGECHGLSCSNKGELFDGTGQDLTVLK</sequence>
<proteinExistence type="predicted"/>
<gene>
    <name evidence="1" type="ORF">MAR_005354</name>
</gene>
<evidence type="ECO:0000313" key="2">
    <source>
        <dbReference type="Proteomes" id="UP001164746"/>
    </source>
</evidence>
<reference evidence="1" key="1">
    <citation type="submission" date="2022-11" db="EMBL/GenBank/DDBJ databases">
        <title>Centuries of genome instability and evolution in soft-shell clam transmissible cancer (bioRxiv).</title>
        <authorList>
            <person name="Hart S.F.M."/>
            <person name="Yonemitsu M.A."/>
            <person name="Giersch R.M."/>
            <person name="Beal B.F."/>
            <person name="Arriagada G."/>
            <person name="Davis B.W."/>
            <person name="Ostrander E.A."/>
            <person name="Goff S.P."/>
            <person name="Metzger M.J."/>
        </authorList>
    </citation>
    <scope>NUCLEOTIDE SEQUENCE</scope>
    <source>
        <strain evidence="1">MELC-2E11</strain>
        <tissue evidence="1">Siphon/mantle</tissue>
    </source>
</reference>
<accession>A0ABY7F244</accession>
<organism evidence="1 2">
    <name type="scientific">Mya arenaria</name>
    <name type="common">Soft-shell clam</name>
    <dbReference type="NCBI Taxonomy" id="6604"/>
    <lineage>
        <taxon>Eukaryota</taxon>
        <taxon>Metazoa</taxon>
        <taxon>Spiralia</taxon>
        <taxon>Lophotrochozoa</taxon>
        <taxon>Mollusca</taxon>
        <taxon>Bivalvia</taxon>
        <taxon>Autobranchia</taxon>
        <taxon>Heteroconchia</taxon>
        <taxon>Euheterodonta</taxon>
        <taxon>Imparidentia</taxon>
        <taxon>Neoheterodontei</taxon>
        <taxon>Myida</taxon>
        <taxon>Myoidea</taxon>
        <taxon>Myidae</taxon>
        <taxon>Mya</taxon>
    </lineage>
</organism>
<keyword evidence="2" id="KW-1185">Reference proteome</keyword>
<protein>
    <submittedName>
        <fullName evidence="1">Uncharacterized protein</fullName>
    </submittedName>
</protein>
<dbReference type="Proteomes" id="UP001164746">
    <property type="component" value="Chromosome 9"/>
</dbReference>
<dbReference type="EMBL" id="CP111020">
    <property type="protein sequence ID" value="WAR15249.1"/>
    <property type="molecule type" value="Genomic_DNA"/>
</dbReference>
<name>A0ABY7F244_MYAAR</name>
<evidence type="ECO:0000313" key="1">
    <source>
        <dbReference type="EMBL" id="WAR15249.1"/>
    </source>
</evidence>